<gene>
    <name evidence="8" type="ordered locus">Msil_3119</name>
</gene>
<protein>
    <submittedName>
        <fullName evidence="8">Integrase family protein</fullName>
    </submittedName>
</protein>
<evidence type="ECO:0000256" key="2">
    <source>
        <dbReference type="ARBA" id="ARBA00022908"/>
    </source>
</evidence>
<dbReference type="GO" id="GO:0003677">
    <property type="term" value="F:DNA binding"/>
    <property type="evidence" value="ECO:0007669"/>
    <property type="project" value="UniProtKB-UniRule"/>
</dbReference>
<accession>B8EL00</accession>
<evidence type="ECO:0000256" key="4">
    <source>
        <dbReference type="ARBA" id="ARBA00023172"/>
    </source>
</evidence>
<dbReference type="Gene3D" id="1.10.150.130">
    <property type="match status" value="1"/>
</dbReference>
<evidence type="ECO:0000256" key="5">
    <source>
        <dbReference type="PROSITE-ProRule" id="PRU01248"/>
    </source>
</evidence>
<dbReference type="Proteomes" id="UP000002257">
    <property type="component" value="Chromosome"/>
</dbReference>
<organism evidence="8 9">
    <name type="scientific">Methylocella silvestris (strain DSM 15510 / CIP 108128 / LMG 27833 / NCIMB 13906 / BL2)</name>
    <dbReference type="NCBI Taxonomy" id="395965"/>
    <lineage>
        <taxon>Bacteria</taxon>
        <taxon>Pseudomonadati</taxon>
        <taxon>Pseudomonadota</taxon>
        <taxon>Alphaproteobacteria</taxon>
        <taxon>Hyphomicrobiales</taxon>
        <taxon>Beijerinckiaceae</taxon>
        <taxon>Methylocella</taxon>
    </lineage>
</organism>
<reference evidence="8 9" key="1">
    <citation type="journal article" date="2010" name="J. Bacteriol.">
        <title>Complete genome sequence of the aerobic facultative methanotroph Methylocella silvestris BL2.</title>
        <authorList>
            <person name="Chen Y."/>
            <person name="Crombie A."/>
            <person name="Rahman M.T."/>
            <person name="Dedysh S.N."/>
            <person name="Liesack W."/>
            <person name="Stott M.B."/>
            <person name="Alam M."/>
            <person name="Theisen A.R."/>
            <person name="Murrell J.C."/>
            <person name="Dunfield P.F."/>
        </authorList>
    </citation>
    <scope>NUCLEOTIDE SEQUENCE [LARGE SCALE GENOMIC DNA]</scope>
    <source>
        <strain evidence="9">DSM 15510 / CIP 108128 / LMG 27833 / NCIMB 13906 / BL2</strain>
    </source>
</reference>
<dbReference type="GO" id="GO:0015074">
    <property type="term" value="P:DNA integration"/>
    <property type="evidence" value="ECO:0007669"/>
    <property type="project" value="UniProtKB-KW"/>
</dbReference>
<dbReference type="InterPro" id="IPR050090">
    <property type="entry name" value="Tyrosine_recombinase_XerCD"/>
</dbReference>
<proteinExistence type="inferred from homology"/>
<feature type="domain" description="Tyr recombinase" evidence="6">
    <location>
        <begin position="219"/>
        <end position="419"/>
    </location>
</feature>
<name>B8EL00_METSB</name>
<evidence type="ECO:0000256" key="1">
    <source>
        <dbReference type="ARBA" id="ARBA00008857"/>
    </source>
</evidence>
<dbReference type="PROSITE" id="PS51898">
    <property type="entry name" value="TYR_RECOMBINASE"/>
    <property type="match status" value="1"/>
</dbReference>
<keyword evidence="4" id="KW-0233">DNA recombination</keyword>
<dbReference type="KEGG" id="msl:Msil_3119"/>
<dbReference type="AlphaFoldDB" id="B8EL00"/>
<evidence type="ECO:0000256" key="3">
    <source>
        <dbReference type="ARBA" id="ARBA00023125"/>
    </source>
</evidence>
<dbReference type="GO" id="GO:0006310">
    <property type="term" value="P:DNA recombination"/>
    <property type="evidence" value="ECO:0007669"/>
    <property type="project" value="UniProtKB-KW"/>
</dbReference>
<dbReference type="PROSITE" id="PS51900">
    <property type="entry name" value="CB"/>
    <property type="match status" value="1"/>
</dbReference>
<evidence type="ECO:0000313" key="8">
    <source>
        <dbReference type="EMBL" id="ACK52028.1"/>
    </source>
</evidence>
<dbReference type="HOGENOM" id="CLU_582247_0_0_5"/>
<dbReference type="InterPro" id="IPR002104">
    <property type="entry name" value="Integrase_catalytic"/>
</dbReference>
<dbReference type="RefSeq" id="WP_012592097.1">
    <property type="nucleotide sequence ID" value="NC_011666.1"/>
</dbReference>
<dbReference type="InterPro" id="IPR010998">
    <property type="entry name" value="Integrase_recombinase_N"/>
</dbReference>
<dbReference type="SUPFAM" id="SSF56349">
    <property type="entry name" value="DNA breaking-rejoining enzymes"/>
    <property type="match status" value="1"/>
</dbReference>
<dbReference type="InterPro" id="IPR013762">
    <property type="entry name" value="Integrase-like_cat_sf"/>
</dbReference>
<dbReference type="PANTHER" id="PTHR30349">
    <property type="entry name" value="PHAGE INTEGRASE-RELATED"/>
    <property type="match status" value="1"/>
</dbReference>
<dbReference type="Pfam" id="PF00589">
    <property type="entry name" value="Phage_integrase"/>
    <property type="match status" value="1"/>
</dbReference>
<sequence>MATEKAAFDTAAKRTKLPANRNPYWHGISGGRGGVSLGYRKPARGAGSWVAKIVVAGVRIEERIAPADDAGAPAGGLPYPQAVSAALSWGRQKFAGIEAREDGDFGAEVPTVQSAITAYIAEREAKSASGNDAKSRLTKHVLSDERFAKLTLARLTAASLRRWREGLPKTLRPSTVNRLLNDLRAALNAMAERHRRELPAHVAGDIKSGTKALPSATEARRQVLSDADVRGVVSAAFAVEESGDFGRLVLLVASTGARFSQIAALTVADVQVGKLRIMIPVSKKGRGAKQAARIAVPIGEDVAERLKPALNGRRGHEPLLLRWHVKQTGPFVWERTSRQPWKTASETDRLWGAAIKSAGLPAGTVMYALRHTSIVHGLSCGLPVRLVAALHDTSTAMIEKHYAAYIVDATEELARRAVMTLAPASHL</sequence>
<dbReference type="OrthoDB" id="7465727at2"/>
<dbReference type="STRING" id="395965.Msil_3119"/>
<dbReference type="InterPro" id="IPR011010">
    <property type="entry name" value="DNA_brk_join_enz"/>
</dbReference>
<comment type="similarity">
    <text evidence="1">Belongs to the 'phage' integrase family.</text>
</comment>
<dbReference type="Gene3D" id="1.10.443.10">
    <property type="entry name" value="Intergrase catalytic core"/>
    <property type="match status" value="1"/>
</dbReference>
<evidence type="ECO:0000259" key="6">
    <source>
        <dbReference type="PROSITE" id="PS51898"/>
    </source>
</evidence>
<evidence type="ECO:0000259" key="7">
    <source>
        <dbReference type="PROSITE" id="PS51900"/>
    </source>
</evidence>
<keyword evidence="9" id="KW-1185">Reference proteome</keyword>
<dbReference type="EMBL" id="CP001280">
    <property type="protein sequence ID" value="ACK52028.1"/>
    <property type="molecule type" value="Genomic_DNA"/>
</dbReference>
<evidence type="ECO:0000313" key="9">
    <source>
        <dbReference type="Proteomes" id="UP000002257"/>
    </source>
</evidence>
<dbReference type="eggNOG" id="COG0582">
    <property type="taxonomic scope" value="Bacteria"/>
</dbReference>
<feature type="domain" description="Core-binding (CB)" evidence="7">
    <location>
        <begin position="110"/>
        <end position="191"/>
    </location>
</feature>
<keyword evidence="3 5" id="KW-0238">DNA-binding</keyword>
<keyword evidence="2" id="KW-0229">DNA integration</keyword>
<dbReference type="InterPro" id="IPR044068">
    <property type="entry name" value="CB"/>
</dbReference>
<dbReference type="PANTHER" id="PTHR30349:SF41">
    <property type="entry name" value="INTEGRASE_RECOMBINASE PROTEIN MJ0367-RELATED"/>
    <property type="match status" value="1"/>
</dbReference>